<dbReference type="EMBL" id="JAAAHW010003469">
    <property type="protein sequence ID" value="KAF9983529.1"/>
    <property type="molecule type" value="Genomic_DNA"/>
</dbReference>
<comment type="caution">
    <text evidence="2">The sequence shown here is derived from an EMBL/GenBank/DDBJ whole genome shotgun (WGS) entry which is preliminary data.</text>
</comment>
<accession>A0A9P6M9Z4</accession>
<organism evidence="2 3">
    <name type="scientific">Modicella reniformis</name>
    <dbReference type="NCBI Taxonomy" id="1440133"/>
    <lineage>
        <taxon>Eukaryota</taxon>
        <taxon>Fungi</taxon>
        <taxon>Fungi incertae sedis</taxon>
        <taxon>Mucoromycota</taxon>
        <taxon>Mortierellomycotina</taxon>
        <taxon>Mortierellomycetes</taxon>
        <taxon>Mortierellales</taxon>
        <taxon>Mortierellaceae</taxon>
        <taxon>Modicella</taxon>
    </lineage>
</organism>
<feature type="region of interest" description="Disordered" evidence="1">
    <location>
        <begin position="250"/>
        <end position="295"/>
    </location>
</feature>
<evidence type="ECO:0000313" key="3">
    <source>
        <dbReference type="Proteomes" id="UP000749646"/>
    </source>
</evidence>
<dbReference type="SUPFAM" id="SSF81383">
    <property type="entry name" value="F-box domain"/>
    <property type="match status" value="1"/>
</dbReference>
<evidence type="ECO:0000313" key="2">
    <source>
        <dbReference type="EMBL" id="KAF9983529.1"/>
    </source>
</evidence>
<reference evidence="2" key="1">
    <citation type="journal article" date="2020" name="Fungal Divers.">
        <title>Resolving the Mortierellaceae phylogeny through synthesis of multi-gene phylogenetics and phylogenomics.</title>
        <authorList>
            <person name="Vandepol N."/>
            <person name="Liber J."/>
            <person name="Desiro A."/>
            <person name="Na H."/>
            <person name="Kennedy M."/>
            <person name="Barry K."/>
            <person name="Grigoriev I.V."/>
            <person name="Miller A.N."/>
            <person name="O'Donnell K."/>
            <person name="Stajich J.E."/>
            <person name="Bonito G."/>
        </authorList>
    </citation>
    <scope>NUCLEOTIDE SEQUENCE</scope>
    <source>
        <strain evidence="2">MES-2147</strain>
    </source>
</reference>
<evidence type="ECO:0008006" key="4">
    <source>
        <dbReference type="Google" id="ProtNLM"/>
    </source>
</evidence>
<protein>
    <recommendedName>
        <fullName evidence="4">F-box domain-containing protein</fullName>
    </recommendedName>
</protein>
<gene>
    <name evidence="2" type="ORF">BGZ65_001693</name>
</gene>
<evidence type="ECO:0000256" key="1">
    <source>
        <dbReference type="SAM" id="MobiDB-lite"/>
    </source>
</evidence>
<proteinExistence type="predicted"/>
<feature type="compositionally biased region" description="Acidic residues" evidence="1">
    <location>
        <begin position="275"/>
        <end position="286"/>
    </location>
</feature>
<dbReference type="Proteomes" id="UP000749646">
    <property type="component" value="Unassembled WGS sequence"/>
</dbReference>
<dbReference type="InterPro" id="IPR036047">
    <property type="entry name" value="F-box-like_dom_sf"/>
</dbReference>
<dbReference type="OrthoDB" id="2427916at2759"/>
<dbReference type="AlphaFoldDB" id="A0A9P6M9Z4"/>
<name>A0A9P6M9Z4_9FUNG</name>
<sequence length="383" mass="43121">MIRTAIINPLLLPEILHRVSDYVPCWKNQGGAFADCQFDPYDIIACSFVSRTWYNIFYPTLWTIYDGRAMARVSSRKKLNSNSSNNANNNNNTNNNLFTAVPEELLIAQSSRFRIFINNRPTRYNIFKPATAAAAGFQCRCLIDLTLYDTNPHSLHLLKSNVGGLKRLTWCGSIPFSGMLSDLEADVLLTLGGAVKVGREKGGGGGRLEALTLQQWDVSEGRLIRVLRQNARTLVHLTLKGIQGLDSLTWSKDEGEGEGQPSDETTLMRPKEAGDDNDNDNDEEEKIYEKKNGQQQQQAMVLDRLEDLTIDCEWAENQALLKFITECCPHLQTLNLSDSLLDNEAMIIRLEDRLTAQQLLQQKRMDPASGIQYILNRSFADES</sequence>
<keyword evidence="3" id="KW-1185">Reference proteome</keyword>